<dbReference type="FunFam" id="3.40.50.300:FF:000366">
    <property type="entry name" value="GTPase, IMAP family member 2"/>
    <property type="match status" value="1"/>
</dbReference>
<dbReference type="OrthoDB" id="8954335at2759"/>
<dbReference type="GO" id="GO:0005525">
    <property type="term" value="F:GTP binding"/>
    <property type="evidence" value="ECO:0007669"/>
    <property type="project" value="UniProtKB-KW"/>
</dbReference>
<name>A0A6P6JXL7_CARAU</name>
<keyword evidence="2" id="KW-0547">Nucleotide-binding</keyword>
<sequence length="1073" mass="127464">MASHEAPSSIEKKISERRNSMSAPPNLSELRIWLFGEDWVDKSSVGNLLLRRNEFETETSLPLHQCVKQGRGQIEDQSISVVITPNLFNRDVPADEVTQALKNCETMSAPGPHVFLLILQPDTSKEKLKYMSKTMNSLSEHAMNHTLVLVMEGEKKISPAKKIELQNVFKEKYHKLNTIIADQHSLVTDLFEKIKNLVKENKWNYLSLEIYVSPPEMPSKKKVMEKFAGFSSDFKHKFGTLVQTSSQSTRNKEMPVLSLVIFGSNSAGTTLAMNTILGLSESAEVSEFDTHHKCVKRDGVICGHKVILVEMPKLNKTSLSQKDVLHEAYYALSLCSFNINAFLLVLTVDPLTDDDKVELNLMSDTFDTADGQFWNCLMIMFIYQGNRQDKIVNKFIHVNKDIQTLLKKCGNKYYILSVEQRTDSTQLSELLQMIYGVTCYSSDTYLQAQMDNRIQLQDRIIEMEKEIRTLKKINQKAETERSSTNCVRIVLIGKTGNGKSATGNTILNRKAFKSQASFKSVTSSCQKEVGFVNGHPVTVVDTPGLFDTQIPTDDVKQEILKCISLLSPGPHVFLLVLRIGRFTCEEKETLNLIKETFGKNAGMFSIIIFTHGDQLQDQTIESCLEDTDSHMKKLIRDCGGRYHVIDNTKPYNSKQITDLLEKINSMVEKNGGGCYTNEMFEEAEAAIKLEMERILQKKKEEMERENKLLRDKHEMEMAEMKRRIAEQRELMERERKAKEEELRIKEEFLRNELKRRDEQEEKEKKERQVAEDLRRIEEEDKQEQWKMKLQEIEEKRRRLEEEQQNRDQEYREKYERERRKMEELHKERLKREHEEEYQQRLKEERSEWALKEKKMIEEFEHEKRKREEKENERIEEELKERERIEREYENSKIEMRKQRNEWEKSWKEEWDKRIREEKKRREEERQKLRKLEEAFDRERKEEEEKRKREDKTRREHEEKERKEMEEEYERKLKEMKRKYEDEARKQAEEFNEFRQKYTKDFHALMLKHDSEMKELKLKHEREVCENQKEYSVLSELSKQKEKNLNEKMNAMEEKHQREVDELKKKYESKCVIL</sequence>
<feature type="coiled-coil region" evidence="4">
    <location>
        <begin position="446"/>
        <end position="480"/>
    </location>
</feature>
<evidence type="ECO:0000256" key="1">
    <source>
        <dbReference type="ARBA" id="ARBA00008535"/>
    </source>
</evidence>
<feature type="compositionally biased region" description="Basic and acidic residues" evidence="5">
    <location>
        <begin position="10"/>
        <end position="19"/>
    </location>
</feature>
<dbReference type="Pfam" id="PF04548">
    <property type="entry name" value="AIG1"/>
    <property type="match status" value="3"/>
</dbReference>
<dbReference type="SUPFAM" id="SSF52540">
    <property type="entry name" value="P-loop containing nucleoside triphosphate hydrolases"/>
    <property type="match status" value="2"/>
</dbReference>
<feature type="region of interest" description="Disordered" evidence="5">
    <location>
        <begin position="859"/>
        <end position="880"/>
    </location>
</feature>
<evidence type="ECO:0000256" key="3">
    <source>
        <dbReference type="ARBA" id="ARBA00023134"/>
    </source>
</evidence>
<feature type="region of interest" description="Disordered" evidence="5">
    <location>
        <begin position="796"/>
        <end position="818"/>
    </location>
</feature>
<accession>A0A6P6JXL7</accession>
<dbReference type="PANTHER" id="PTHR10903">
    <property type="entry name" value="GTPASE, IMAP FAMILY MEMBER-RELATED"/>
    <property type="match status" value="1"/>
</dbReference>
<dbReference type="GeneID" id="113047423"/>
<keyword evidence="4" id="KW-0175">Coiled coil</keyword>
<gene>
    <name evidence="8" type="primary">LOC113047423</name>
</gene>
<evidence type="ECO:0000313" key="8">
    <source>
        <dbReference type="RefSeq" id="XP_026064554.1"/>
    </source>
</evidence>
<dbReference type="Gene3D" id="3.40.50.300">
    <property type="entry name" value="P-loop containing nucleotide triphosphate hydrolases"/>
    <property type="match status" value="3"/>
</dbReference>
<proteinExistence type="inferred from homology"/>
<feature type="coiled-coil region" evidence="4">
    <location>
        <begin position="1033"/>
        <end position="1065"/>
    </location>
</feature>
<evidence type="ECO:0000313" key="7">
    <source>
        <dbReference type="Proteomes" id="UP000515129"/>
    </source>
</evidence>
<evidence type="ECO:0000256" key="2">
    <source>
        <dbReference type="ARBA" id="ARBA00022741"/>
    </source>
</evidence>
<dbReference type="KEGG" id="caua:113047423"/>
<dbReference type="InterPro" id="IPR006703">
    <property type="entry name" value="G_AIG1"/>
</dbReference>
<evidence type="ECO:0000259" key="6">
    <source>
        <dbReference type="PROSITE" id="PS51720"/>
    </source>
</evidence>
<dbReference type="RefSeq" id="XP_026064554.1">
    <property type="nucleotide sequence ID" value="XM_026208769.1"/>
</dbReference>
<dbReference type="InterPro" id="IPR027417">
    <property type="entry name" value="P-loop_NTPase"/>
</dbReference>
<feature type="region of interest" description="Disordered" evidence="5">
    <location>
        <begin position="1"/>
        <end position="23"/>
    </location>
</feature>
<dbReference type="PANTHER" id="PTHR10903:SF170">
    <property type="entry name" value="GTPASE IMAP FAMILY MEMBER 7"/>
    <property type="match status" value="1"/>
</dbReference>
<dbReference type="AlphaFoldDB" id="A0A6P6JXL7"/>
<dbReference type="InterPro" id="IPR045058">
    <property type="entry name" value="GIMA/IAN/Toc"/>
</dbReference>
<evidence type="ECO:0000256" key="4">
    <source>
        <dbReference type="SAM" id="Coils"/>
    </source>
</evidence>
<evidence type="ECO:0000256" key="5">
    <source>
        <dbReference type="SAM" id="MobiDB-lite"/>
    </source>
</evidence>
<feature type="domain" description="AIG1-type G" evidence="6">
    <location>
        <begin position="484"/>
        <end position="684"/>
    </location>
</feature>
<feature type="region of interest" description="Disordered" evidence="5">
    <location>
        <begin position="936"/>
        <end position="967"/>
    </location>
</feature>
<reference evidence="8" key="1">
    <citation type="submission" date="2025-08" db="UniProtKB">
        <authorList>
            <consortium name="RefSeq"/>
        </authorList>
    </citation>
    <scope>IDENTIFICATION</scope>
    <source>
        <strain evidence="8">Wakin</strain>
        <tissue evidence="8">Muscle</tissue>
    </source>
</reference>
<keyword evidence="3" id="KW-0342">GTP-binding</keyword>
<dbReference type="CDD" id="cd01852">
    <property type="entry name" value="AIG1"/>
    <property type="match status" value="1"/>
</dbReference>
<organism evidence="7 8">
    <name type="scientific">Carassius auratus</name>
    <name type="common">Goldfish</name>
    <dbReference type="NCBI Taxonomy" id="7957"/>
    <lineage>
        <taxon>Eukaryota</taxon>
        <taxon>Metazoa</taxon>
        <taxon>Chordata</taxon>
        <taxon>Craniata</taxon>
        <taxon>Vertebrata</taxon>
        <taxon>Euteleostomi</taxon>
        <taxon>Actinopterygii</taxon>
        <taxon>Neopterygii</taxon>
        <taxon>Teleostei</taxon>
        <taxon>Ostariophysi</taxon>
        <taxon>Cypriniformes</taxon>
        <taxon>Cyprinidae</taxon>
        <taxon>Cyprininae</taxon>
        <taxon>Carassius</taxon>
    </lineage>
</organism>
<comment type="similarity">
    <text evidence="1">Belongs to the TRAFAC class TrmE-Era-EngA-EngB-Septin-like GTPase superfamily. AIG1/Toc34/Toc159-like paraseptin GTPase family. IAN subfamily.</text>
</comment>
<dbReference type="PROSITE" id="PS51720">
    <property type="entry name" value="G_AIG1"/>
    <property type="match status" value="1"/>
</dbReference>
<keyword evidence="7" id="KW-1185">Reference proteome</keyword>
<protein>
    <submittedName>
        <fullName evidence="8">GTPase IMAP family member 8-like</fullName>
    </submittedName>
</protein>
<dbReference type="Proteomes" id="UP000515129">
    <property type="component" value="Chromosome 28"/>
</dbReference>